<keyword evidence="8 16" id="KW-0560">Oxidoreductase</keyword>
<keyword evidence="10" id="KW-1015">Disulfide bond</keyword>
<proteinExistence type="inferred from homology"/>
<dbReference type="PRINTS" id="PR00411">
    <property type="entry name" value="PNDRDTASEI"/>
</dbReference>
<keyword evidence="14" id="KW-0547">Nucleotide-binding</keyword>
<dbReference type="InterPro" id="IPR012999">
    <property type="entry name" value="Pyr_OxRdtase_I_AS"/>
</dbReference>
<accession>A0A1W1XNT3</accession>
<evidence type="ECO:0000256" key="2">
    <source>
        <dbReference type="ARBA" id="ARBA00007532"/>
    </source>
</evidence>
<evidence type="ECO:0000256" key="3">
    <source>
        <dbReference type="ARBA" id="ARBA00012608"/>
    </source>
</evidence>
<dbReference type="GO" id="GO:0050660">
    <property type="term" value="F:flavin adenine dinucleotide binding"/>
    <property type="evidence" value="ECO:0007669"/>
    <property type="project" value="InterPro"/>
</dbReference>
<dbReference type="Proteomes" id="UP000192761">
    <property type="component" value="Unassembled WGS sequence"/>
</dbReference>
<comment type="catalytic activity">
    <reaction evidence="12 16">
        <text>N(6)-[(R)-dihydrolipoyl]-L-lysyl-[protein] + NAD(+) = N(6)-[(R)-lipoyl]-L-lysyl-[protein] + NADH + H(+)</text>
        <dbReference type="Rhea" id="RHEA:15045"/>
        <dbReference type="Rhea" id="RHEA-COMP:10474"/>
        <dbReference type="Rhea" id="RHEA-COMP:10475"/>
        <dbReference type="ChEBI" id="CHEBI:15378"/>
        <dbReference type="ChEBI" id="CHEBI:57540"/>
        <dbReference type="ChEBI" id="CHEBI:57945"/>
        <dbReference type="ChEBI" id="CHEBI:83099"/>
        <dbReference type="ChEBI" id="CHEBI:83100"/>
        <dbReference type="EC" id="1.8.1.4"/>
    </reaction>
</comment>
<dbReference type="GO" id="GO:0004148">
    <property type="term" value="F:dihydrolipoyl dehydrogenase (NADH) activity"/>
    <property type="evidence" value="ECO:0007669"/>
    <property type="project" value="UniProtKB-EC"/>
</dbReference>
<keyword evidence="7 14" id="KW-0274">FAD</keyword>
<dbReference type="STRING" id="1121001.SAMN02745857_02213"/>
<feature type="binding site" evidence="14">
    <location>
        <begin position="154"/>
        <end position="156"/>
    </location>
    <ligand>
        <name>FAD</name>
        <dbReference type="ChEBI" id="CHEBI:57692"/>
    </ligand>
</feature>
<keyword evidence="11 16" id="KW-0676">Redox-active center</keyword>
<evidence type="ECO:0000313" key="20">
    <source>
        <dbReference type="Proteomes" id="UP000192761"/>
    </source>
</evidence>
<dbReference type="OrthoDB" id="178496at2"/>
<dbReference type="SUPFAM" id="SSF55424">
    <property type="entry name" value="FAD/NAD-linked reductases, dimerisation (C-terminal) domain"/>
    <property type="match status" value="1"/>
</dbReference>
<name>A0A1W1XNT3_9NEIS</name>
<feature type="active site" description="Proton acceptor" evidence="13">
    <location>
        <position position="456"/>
    </location>
</feature>
<keyword evidence="20" id="KW-1185">Reference proteome</keyword>
<evidence type="ECO:0000256" key="15">
    <source>
        <dbReference type="PIRSR" id="PIRSR000350-4"/>
    </source>
</evidence>
<feature type="binding site" evidence="14">
    <location>
        <begin position="191"/>
        <end position="198"/>
    </location>
    <ligand>
        <name>NAD(+)</name>
        <dbReference type="ChEBI" id="CHEBI:57540"/>
    </ligand>
</feature>
<feature type="binding site" evidence="14">
    <location>
        <position position="122"/>
    </location>
    <ligand>
        <name>FAD</name>
        <dbReference type="ChEBI" id="CHEBI:57692"/>
    </ligand>
</feature>
<comment type="similarity">
    <text evidence="2 16">Belongs to the class-I pyridine nucleotide-disulfide oxidoreductase family.</text>
</comment>
<sequence>MSQQFDVVVIGGGPGGYVAAIRAAQLGFSTACIDATKNAEGKQSLGGTCLNVGCIPSKALLQSSENYHNTIHGFADHGITAGSVKVDIAKMLARKQDIINKNTGGIAYLFKKNKVTSFLGYGSFKSRNGDKYQIEIKDGDKVEVIEATHVIIATGSKVRQLPGVAIDNQLVLDNEGALAIPAVPKKLGVIGGGVIGLEMGSVWKRLGAEVTVLEAAPAFLAAADEQVAKEAFKLFSKDTGLDIQIGVKIGEIKTGKKDVTVNWTDAAGAEHKSEFDKLIVAIGRVPNTDGLGADAVGLKINERGQIDVDGDCRTNLPNVWAIGDVVRGPMLAHKSSEEGVAVAERLAGQHPHVDFDVIPWVIYTNPEIAWVGKTEQQLKAEGVEYKKGQFLFSANGRALALGDSKGFVKMLACAKTDRILGVHIVGAHASELITEAVVAMEFKASSEDIARIVHAHPSLSEAMHEAALGCDKRGLHS</sequence>
<evidence type="ECO:0000256" key="9">
    <source>
        <dbReference type="ARBA" id="ARBA00023027"/>
    </source>
</evidence>
<dbReference type="Pfam" id="PF07992">
    <property type="entry name" value="Pyr_redox_2"/>
    <property type="match status" value="1"/>
</dbReference>
<evidence type="ECO:0000256" key="14">
    <source>
        <dbReference type="PIRSR" id="PIRSR000350-3"/>
    </source>
</evidence>
<reference evidence="19 20" key="1">
    <citation type="submission" date="2017-04" db="EMBL/GenBank/DDBJ databases">
        <authorList>
            <person name="Afonso C.L."/>
            <person name="Miller P.J."/>
            <person name="Scott M.A."/>
            <person name="Spackman E."/>
            <person name="Goraichik I."/>
            <person name="Dimitrov K.M."/>
            <person name="Suarez D.L."/>
            <person name="Swayne D.E."/>
        </authorList>
    </citation>
    <scope>NUCLEOTIDE SEQUENCE [LARGE SCALE GENOMIC DNA]</scope>
    <source>
        <strain evidence="19 20">DSM 23236</strain>
    </source>
</reference>
<organism evidence="19 20">
    <name type="scientific">Andreprevotia lacus DSM 23236</name>
    <dbReference type="NCBI Taxonomy" id="1121001"/>
    <lineage>
        <taxon>Bacteria</taxon>
        <taxon>Pseudomonadati</taxon>
        <taxon>Pseudomonadota</taxon>
        <taxon>Betaproteobacteria</taxon>
        <taxon>Neisseriales</taxon>
        <taxon>Chitinibacteraceae</taxon>
        <taxon>Andreprevotia</taxon>
    </lineage>
</organism>
<evidence type="ECO:0000256" key="4">
    <source>
        <dbReference type="ARBA" id="ARBA00016961"/>
    </source>
</evidence>
<comment type="miscellaneous">
    <text evidence="16">The active site is a redox-active disulfide bond.</text>
</comment>
<feature type="domain" description="Pyridine nucleotide-disulphide oxidoreductase dimerisation" evidence="17">
    <location>
        <begin position="358"/>
        <end position="467"/>
    </location>
</feature>
<keyword evidence="9 14" id="KW-0520">NAD</keyword>
<feature type="binding site" evidence="14">
    <location>
        <position position="214"/>
    </location>
    <ligand>
        <name>NAD(+)</name>
        <dbReference type="ChEBI" id="CHEBI:57540"/>
    </ligand>
</feature>
<evidence type="ECO:0000256" key="1">
    <source>
        <dbReference type="ARBA" id="ARBA00004496"/>
    </source>
</evidence>
<dbReference type="Gene3D" id="3.30.390.30">
    <property type="match status" value="1"/>
</dbReference>
<dbReference type="FunFam" id="3.30.390.30:FF:000001">
    <property type="entry name" value="Dihydrolipoyl dehydrogenase"/>
    <property type="match status" value="1"/>
</dbReference>
<dbReference type="EC" id="1.8.1.4" evidence="3 16"/>
<dbReference type="RefSeq" id="WP_084090860.1">
    <property type="nucleotide sequence ID" value="NZ_FWXD01000011.1"/>
</dbReference>
<feature type="binding site" evidence="14">
    <location>
        <begin position="330"/>
        <end position="333"/>
    </location>
    <ligand>
        <name>FAD</name>
        <dbReference type="ChEBI" id="CHEBI:57692"/>
    </ligand>
</feature>
<dbReference type="SUPFAM" id="SSF51905">
    <property type="entry name" value="FAD/NAD(P)-binding domain"/>
    <property type="match status" value="1"/>
</dbReference>
<dbReference type="InterPro" id="IPR006258">
    <property type="entry name" value="Lipoamide_DH"/>
</dbReference>
<dbReference type="PANTHER" id="PTHR22912">
    <property type="entry name" value="DISULFIDE OXIDOREDUCTASE"/>
    <property type="match status" value="1"/>
</dbReference>
<dbReference type="PRINTS" id="PR00368">
    <property type="entry name" value="FADPNR"/>
</dbReference>
<keyword evidence="6 16" id="KW-0285">Flavoprotein</keyword>
<dbReference type="InterPro" id="IPR001100">
    <property type="entry name" value="Pyr_nuc-diS_OxRdtase"/>
</dbReference>
<comment type="cofactor">
    <cofactor evidence="14 16">
        <name>FAD</name>
        <dbReference type="ChEBI" id="CHEBI:57692"/>
    </cofactor>
    <text evidence="14 16">Binds 1 FAD per subunit.</text>
</comment>
<evidence type="ECO:0000256" key="13">
    <source>
        <dbReference type="PIRSR" id="PIRSR000350-2"/>
    </source>
</evidence>
<dbReference type="GO" id="GO:0005737">
    <property type="term" value="C:cytoplasm"/>
    <property type="evidence" value="ECO:0007669"/>
    <property type="project" value="UniProtKB-SubCell"/>
</dbReference>
<feature type="binding site" evidence="14">
    <location>
        <position position="283"/>
    </location>
    <ligand>
        <name>NAD(+)</name>
        <dbReference type="ChEBI" id="CHEBI:57540"/>
    </ligand>
</feature>
<dbReference type="PROSITE" id="PS00076">
    <property type="entry name" value="PYRIDINE_REDOX_1"/>
    <property type="match status" value="1"/>
</dbReference>
<gene>
    <name evidence="19" type="ORF">SAMN02745857_02213</name>
</gene>
<evidence type="ECO:0000256" key="6">
    <source>
        <dbReference type="ARBA" id="ARBA00022630"/>
    </source>
</evidence>
<feature type="domain" description="FAD/NAD(P)-binding" evidence="18">
    <location>
        <begin position="5"/>
        <end position="339"/>
    </location>
</feature>
<evidence type="ECO:0000256" key="7">
    <source>
        <dbReference type="ARBA" id="ARBA00022827"/>
    </source>
</evidence>
<dbReference type="EMBL" id="FWXD01000011">
    <property type="protein sequence ID" value="SMC25556.1"/>
    <property type="molecule type" value="Genomic_DNA"/>
</dbReference>
<comment type="subcellular location">
    <subcellularLocation>
        <location evidence="1">Cytoplasm</location>
    </subcellularLocation>
</comment>
<evidence type="ECO:0000256" key="12">
    <source>
        <dbReference type="ARBA" id="ARBA00049187"/>
    </source>
</evidence>
<feature type="binding site" evidence="14">
    <location>
        <position position="324"/>
    </location>
    <ligand>
        <name>FAD</name>
        <dbReference type="ChEBI" id="CHEBI:57692"/>
    </ligand>
</feature>
<dbReference type="InterPro" id="IPR004099">
    <property type="entry name" value="Pyr_nucl-diS_OxRdtase_dimer"/>
</dbReference>
<evidence type="ECO:0000256" key="8">
    <source>
        <dbReference type="ARBA" id="ARBA00023002"/>
    </source>
</evidence>
<evidence type="ECO:0000313" key="19">
    <source>
        <dbReference type="EMBL" id="SMC25556.1"/>
    </source>
</evidence>
<dbReference type="Gene3D" id="3.50.50.60">
    <property type="entry name" value="FAD/NAD(P)-binding domain"/>
    <property type="match status" value="2"/>
</dbReference>
<evidence type="ECO:0000256" key="16">
    <source>
        <dbReference type="RuleBase" id="RU003692"/>
    </source>
</evidence>
<dbReference type="InterPro" id="IPR036188">
    <property type="entry name" value="FAD/NAD-bd_sf"/>
</dbReference>
<dbReference type="PIRSF" id="PIRSF000350">
    <property type="entry name" value="Mercury_reductase_MerA"/>
    <property type="match status" value="1"/>
</dbReference>
<dbReference type="PANTHER" id="PTHR22912:SF224">
    <property type="entry name" value="DIHYDROLIPOYL DEHYDROGENASE"/>
    <property type="match status" value="1"/>
</dbReference>
<evidence type="ECO:0000256" key="10">
    <source>
        <dbReference type="ARBA" id="ARBA00023157"/>
    </source>
</evidence>
<feature type="binding site" evidence="14">
    <location>
        <position position="58"/>
    </location>
    <ligand>
        <name>FAD</name>
        <dbReference type="ChEBI" id="CHEBI:57692"/>
    </ligand>
</feature>
<dbReference type="NCBIfam" id="TIGR01350">
    <property type="entry name" value="lipoamide_DH"/>
    <property type="match status" value="1"/>
</dbReference>
<evidence type="ECO:0000256" key="11">
    <source>
        <dbReference type="ARBA" id="ARBA00023284"/>
    </source>
</evidence>
<feature type="disulfide bond" description="Redox-active" evidence="15">
    <location>
        <begin position="49"/>
        <end position="54"/>
    </location>
</feature>
<dbReference type="GO" id="GO:0006103">
    <property type="term" value="P:2-oxoglutarate metabolic process"/>
    <property type="evidence" value="ECO:0007669"/>
    <property type="project" value="TreeGrafter"/>
</dbReference>
<evidence type="ECO:0000259" key="17">
    <source>
        <dbReference type="Pfam" id="PF02852"/>
    </source>
</evidence>
<protein>
    <recommendedName>
        <fullName evidence="4 16">Dihydrolipoyl dehydrogenase</fullName>
        <ecNumber evidence="3 16">1.8.1.4</ecNumber>
    </recommendedName>
</protein>
<dbReference type="InterPro" id="IPR050151">
    <property type="entry name" value="Class-I_Pyr_Nuc-Dis_Oxidored"/>
</dbReference>
<dbReference type="InterPro" id="IPR016156">
    <property type="entry name" value="FAD/NAD-linked_Rdtase_dimer_sf"/>
</dbReference>
<dbReference type="AlphaFoldDB" id="A0A1W1XNT3"/>
<dbReference type="Pfam" id="PF02852">
    <property type="entry name" value="Pyr_redox_dim"/>
    <property type="match status" value="1"/>
</dbReference>
<dbReference type="InterPro" id="IPR023753">
    <property type="entry name" value="FAD/NAD-binding_dom"/>
</dbReference>
<evidence type="ECO:0000259" key="18">
    <source>
        <dbReference type="Pfam" id="PF07992"/>
    </source>
</evidence>
<evidence type="ECO:0000256" key="5">
    <source>
        <dbReference type="ARBA" id="ARBA00022490"/>
    </source>
</evidence>
<keyword evidence="5" id="KW-0963">Cytoplasm</keyword>